<accession>F2BCE6</accession>
<evidence type="ECO:0000313" key="1">
    <source>
        <dbReference type="EMBL" id="EGF10903.1"/>
    </source>
</evidence>
<dbReference type="HOGENOM" id="CLU_009583_11_6_4"/>
<proteinExistence type="predicted"/>
<sequence>MTILIAAPFCSLPGEPYFNRFRYLAETLAARHDVVLLTSRFRHHDKSFRRPEDAAAASAGRLKVVLLDEAGYRKNVSIGRLKSHRDFVRNLDAWLAAQKAGAFGAVYSAYPLIASNLVLGRYKARLGYRLLIDVQDVWPESFSAVLPVLAKLPPRLVPFARKADRAYACADALAAVSQSYLARARAANPAVLHEAVYIGADFAAVAAAPARVFAERKTRLFYLGTLSHSYDVETVCRGVRLLRQRGEDAELHICGGGGDEARLRAAYAGQGTVFHGYLPYADMLSLAKGCDMAVNAIHSHAPQSVTNKLSDYMALQKPVLNSQTHPEVRRLLGLLPHEHYQSGDAEDFAAAFGRLKNHAAPVRSAEIARLFDRRASYRRLTDLIESLLP</sequence>
<dbReference type="AlphaFoldDB" id="F2BCE6"/>
<dbReference type="SUPFAM" id="SSF53756">
    <property type="entry name" value="UDP-Glycosyltransferase/glycogen phosphorylase"/>
    <property type="match status" value="1"/>
</dbReference>
<evidence type="ECO:0000313" key="2">
    <source>
        <dbReference type="Proteomes" id="UP000004105"/>
    </source>
</evidence>
<dbReference type="STRING" id="267212.GCA_001063965_01586"/>
<dbReference type="Pfam" id="PF13692">
    <property type="entry name" value="Glyco_trans_1_4"/>
    <property type="match status" value="1"/>
</dbReference>
<dbReference type="OrthoDB" id="9787293at2"/>
<gene>
    <name evidence="1" type="primary">rfaG2</name>
    <name evidence="1" type="ORF">HMPREF9123_1374</name>
</gene>
<name>F2BCE6_9NEIS</name>
<dbReference type="Proteomes" id="UP000004105">
    <property type="component" value="Unassembled WGS sequence"/>
</dbReference>
<dbReference type="PANTHER" id="PTHR12526:SF630">
    <property type="entry name" value="GLYCOSYLTRANSFERASE"/>
    <property type="match status" value="1"/>
</dbReference>
<dbReference type="PANTHER" id="PTHR12526">
    <property type="entry name" value="GLYCOSYLTRANSFERASE"/>
    <property type="match status" value="1"/>
</dbReference>
<dbReference type="EMBL" id="AFAY01000029">
    <property type="protein sequence ID" value="EGF10903.1"/>
    <property type="molecule type" value="Genomic_DNA"/>
</dbReference>
<reference evidence="1 2" key="1">
    <citation type="submission" date="2011-02" db="EMBL/GenBank/DDBJ databases">
        <authorList>
            <person name="Muzny D."/>
            <person name="Qin X."/>
            <person name="Deng J."/>
            <person name="Jiang H."/>
            <person name="Liu Y."/>
            <person name="Qu J."/>
            <person name="Song X.-Z."/>
            <person name="Zhang L."/>
            <person name="Thornton R."/>
            <person name="Coyle M."/>
            <person name="Francisco L."/>
            <person name="Jackson L."/>
            <person name="Javaid M."/>
            <person name="Korchina V."/>
            <person name="Kovar C."/>
            <person name="Mata R."/>
            <person name="Mathew T."/>
            <person name="Ngo R."/>
            <person name="Nguyen L."/>
            <person name="Nguyen N."/>
            <person name="Okwuonu G."/>
            <person name="Ongeri F."/>
            <person name="Pham C."/>
            <person name="Simmons D."/>
            <person name="Wilczek-Boney K."/>
            <person name="Hale W."/>
            <person name="Jakkamsetti A."/>
            <person name="Pham P."/>
            <person name="Ruth R."/>
            <person name="San Lucas F."/>
            <person name="Warren J."/>
            <person name="Zhang J."/>
            <person name="Zhao Z."/>
            <person name="Zhou C."/>
            <person name="Zhu D."/>
            <person name="Lee S."/>
            <person name="Bess C."/>
            <person name="Blankenburg K."/>
            <person name="Forbes L."/>
            <person name="Fu Q."/>
            <person name="Gubbala S."/>
            <person name="Hirani K."/>
            <person name="Jayaseelan J.C."/>
            <person name="Lara F."/>
            <person name="Munidasa M."/>
            <person name="Palculict T."/>
            <person name="Patil S."/>
            <person name="Pu L.-L."/>
            <person name="Saada N."/>
            <person name="Tang L."/>
            <person name="Weissenberger G."/>
            <person name="Zhu Y."/>
            <person name="Hemphill L."/>
            <person name="Shang Y."/>
            <person name="Youmans B."/>
            <person name="Ayvaz T."/>
            <person name="Ross M."/>
            <person name="Santibanez J."/>
            <person name="Aqrawi P."/>
            <person name="Gross S."/>
            <person name="Joshi V."/>
            <person name="Fowler G."/>
            <person name="Nazareth L."/>
            <person name="Reid J."/>
            <person name="Worley K."/>
            <person name="Petrosino J."/>
            <person name="Highlander S."/>
            <person name="Gibbs R."/>
        </authorList>
    </citation>
    <scope>NUCLEOTIDE SEQUENCE [LARGE SCALE GENOMIC DNA]</scope>
    <source>
        <strain evidence="1 2">ATCC BAA-1200</strain>
    </source>
</reference>
<comment type="caution">
    <text evidence="1">The sequence shown here is derived from an EMBL/GenBank/DDBJ whole genome shotgun (WGS) entry which is preliminary data.</text>
</comment>
<organism evidence="1 2">
    <name type="scientific">Neisseria bacilliformis ATCC BAA-1200</name>
    <dbReference type="NCBI Taxonomy" id="888742"/>
    <lineage>
        <taxon>Bacteria</taxon>
        <taxon>Pseudomonadati</taxon>
        <taxon>Pseudomonadota</taxon>
        <taxon>Betaproteobacteria</taxon>
        <taxon>Neisseriales</taxon>
        <taxon>Neisseriaceae</taxon>
        <taxon>Neisseria</taxon>
    </lineage>
</organism>
<dbReference type="RefSeq" id="WP_007342383.1">
    <property type="nucleotide sequence ID" value="NZ_GL878494.1"/>
</dbReference>
<protein>
    <submittedName>
        <fullName evidence="1">RfaG protein</fullName>
    </submittedName>
</protein>
<keyword evidence="2" id="KW-1185">Reference proteome</keyword>
<dbReference type="Gene3D" id="3.40.50.2000">
    <property type="entry name" value="Glycogen Phosphorylase B"/>
    <property type="match status" value="1"/>
</dbReference>